<feature type="transmembrane region" description="Helical" evidence="1">
    <location>
        <begin position="41"/>
        <end position="59"/>
    </location>
</feature>
<keyword evidence="1" id="KW-0812">Transmembrane</keyword>
<comment type="caution">
    <text evidence="2">The sequence shown here is derived from an EMBL/GenBank/DDBJ whole genome shotgun (WGS) entry which is preliminary data.</text>
</comment>
<evidence type="ECO:0000256" key="1">
    <source>
        <dbReference type="SAM" id="Phobius"/>
    </source>
</evidence>
<feature type="transmembrane region" description="Helical" evidence="1">
    <location>
        <begin position="137"/>
        <end position="156"/>
    </location>
</feature>
<feature type="transmembrane region" description="Helical" evidence="1">
    <location>
        <begin position="162"/>
        <end position="182"/>
    </location>
</feature>
<accession>A0ABQ5R5Q0</accession>
<gene>
    <name evidence="2" type="ORF">Pa4123_65410</name>
</gene>
<evidence type="ECO:0000313" key="3">
    <source>
        <dbReference type="Proteomes" id="UP001144280"/>
    </source>
</evidence>
<organism evidence="2 3">
    <name type="scientific">Phytohabitans aurantiacus</name>
    <dbReference type="NCBI Taxonomy" id="3016789"/>
    <lineage>
        <taxon>Bacteria</taxon>
        <taxon>Bacillati</taxon>
        <taxon>Actinomycetota</taxon>
        <taxon>Actinomycetes</taxon>
        <taxon>Micromonosporales</taxon>
        <taxon>Micromonosporaceae</taxon>
    </lineage>
</organism>
<reference evidence="2" key="1">
    <citation type="submission" date="2022-12" db="EMBL/GenBank/DDBJ databases">
        <title>New Phytohabitans aurantiacus sp. RD004123 nov., an actinomycete isolated from soil.</title>
        <authorList>
            <person name="Triningsih D.W."/>
            <person name="Harunari E."/>
            <person name="Igarashi Y."/>
        </authorList>
    </citation>
    <scope>NUCLEOTIDE SEQUENCE</scope>
    <source>
        <strain evidence="2">RD004123</strain>
    </source>
</reference>
<dbReference type="Proteomes" id="UP001144280">
    <property type="component" value="Unassembled WGS sequence"/>
</dbReference>
<keyword evidence="1" id="KW-0472">Membrane</keyword>
<keyword evidence="3" id="KW-1185">Reference proteome</keyword>
<dbReference type="EMBL" id="BSDI01000042">
    <property type="protein sequence ID" value="GLI01265.1"/>
    <property type="molecule type" value="Genomic_DNA"/>
</dbReference>
<proteinExistence type="predicted"/>
<dbReference type="RefSeq" id="WP_281902158.1">
    <property type="nucleotide sequence ID" value="NZ_BSDI01000042.1"/>
</dbReference>
<protein>
    <submittedName>
        <fullName evidence="2">Uncharacterized protein</fullName>
    </submittedName>
</protein>
<feature type="transmembrane region" description="Helical" evidence="1">
    <location>
        <begin position="66"/>
        <end position="91"/>
    </location>
</feature>
<evidence type="ECO:0000313" key="2">
    <source>
        <dbReference type="EMBL" id="GLI01265.1"/>
    </source>
</evidence>
<name>A0ABQ5R5Q0_9ACTN</name>
<keyword evidence="1" id="KW-1133">Transmembrane helix</keyword>
<feature type="transmembrane region" description="Helical" evidence="1">
    <location>
        <begin position="111"/>
        <end position="130"/>
    </location>
</feature>
<sequence length="195" mass="20247">MELNRLYRVAGTAGLACALLLAVNAARRSGALPENDLTHAIAPFAALFGLFALSGLYLWQRAEAGVLGCIGYGLNAAGLAGAFAIEYTLHFVFRYLDDGVVDGLVEGATGMAFRATALVLITGTVLFGVSSWRARRLPAVAVALYTAGMVPGSLRNAVPEPVYLGGLLLAAVGVGWLGWTLIGRSAATRQDPVPA</sequence>